<keyword evidence="1" id="KW-0472">Membrane</keyword>
<feature type="transmembrane region" description="Helical" evidence="1">
    <location>
        <begin position="29"/>
        <end position="46"/>
    </location>
</feature>
<feature type="transmembrane region" description="Helical" evidence="1">
    <location>
        <begin position="52"/>
        <end position="70"/>
    </location>
</feature>
<comment type="caution">
    <text evidence="2">The sequence shown here is derived from an EMBL/GenBank/DDBJ whole genome shotgun (WGS) entry which is preliminary data.</text>
</comment>
<evidence type="ECO:0000313" key="3">
    <source>
        <dbReference type="Proteomes" id="UP000184550"/>
    </source>
</evidence>
<dbReference type="EMBL" id="CZCU02000159">
    <property type="protein sequence ID" value="VXD24375.1"/>
    <property type="molecule type" value="Genomic_DNA"/>
</dbReference>
<keyword evidence="3" id="KW-1185">Reference proteome</keyword>
<accession>A0A7Z9BZY7</accession>
<sequence>MDQSKINQIEQQIQDEKLVKMVKLSQRSIALAVIISLIIPIGGYIYTGRWAAFFKLLLIGGFLGGLGLIITPEDSKGGTLVAIACAGTLIAPIDNGIAISSARKKVNNSI</sequence>
<name>A0A7Z9BZY7_9CYAN</name>
<protein>
    <submittedName>
        <fullName evidence="2">Uncharacterized protein</fullName>
    </submittedName>
</protein>
<proteinExistence type="predicted"/>
<organism evidence="2 3">
    <name type="scientific">Planktothrix serta PCC 8927</name>
    <dbReference type="NCBI Taxonomy" id="671068"/>
    <lineage>
        <taxon>Bacteria</taxon>
        <taxon>Bacillati</taxon>
        <taxon>Cyanobacteriota</taxon>
        <taxon>Cyanophyceae</taxon>
        <taxon>Oscillatoriophycideae</taxon>
        <taxon>Oscillatoriales</taxon>
        <taxon>Microcoleaceae</taxon>
        <taxon>Planktothrix</taxon>
    </lineage>
</organism>
<dbReference type="AlphaFoldDB" id="A0A7Z9BZY7"/>
<evidence type="ECO:0000256" key="1">
    <source>
        <dbReference type="SAM" id="Phobius"/>
    </source>
</evidence>
<dbReference type="Proteomes" id="UP000184550">
    <property type="component" value="Unassembled WGS sequence"/>
</dbReference>
<dbReference type="RefSeq" id="WP_083625886.1">
    <property type="nucleotide sequence ID" value="NZ_LR734882.1"/>
</dbReference>
<dbReference type="OrthoDB" id="514707at2"/>
<keyword evidence="1" id="KW-1133">Transmembrane helix</keyword>
<reference evidence="2" key="1">
    <citation type="submission" date="2019-10" db="EMBL/GenBank/DDBJ databases">
        <authorList>
            <consortium name="Genoscope - CEA"/>
            <person name="William W."/>
        </authorList>
    </citation>
    <scope>NUCLEOTIDE SEQUENCE [LARGE SCALE GENOMIC DNA]</scope>
    <source>
        <strain evidence="2">BBR_PRJEB10992</strain>
    </source>
</reference>
<keyword evidence="1" id="KW-0812">Transmembrane</keyword>
<evidence type="ECO:0000313" key="2">
    <source>
        <dbReference type="EMBL" id="VXD24375.1"/>
    </source>
</evidence>
<gene>
    <name evidence="2" type="ORF">PL8927_810025</name>
</gene>